<accession>A0A0F9BQ71</accession>
<feature type="non-terminal residue" evidence="2">
    <location>
        <position position="1"/>
    </location>
</feature>
<name>A0A0F9BQ71_9ZZZZ</name>
<feature type="region of interest" description="Disordered" evidence="1">
    <location>
        <begin position="1"/>
        <end position="23"/>
    </location>
</feature>
<proteinExistence type="predicted"/>
<sequence length="128" mass="13249">HGGALMRGGTPESLSKGGKVAAERRRAIREGREEAIRDALTGHLERLAGKVGQLMDDAEGKQYRCPNCGAFGPKKPMSTALKEVAGLVQIVMATVKAPMEVGGAGPTIQVIVAAGAPVIPLPLEPEGE</sequence>
<organism evidence="2">
    <name type="scientific">marine sediment metagenome</name>
    <dbReference type="NCBI Taxonomy" id="412755"/>
    <lineage>
        <taxon>unclassified sequences</taxon>
        <taxon>metagenomes</taxon>
        <taxon>ecological metagenomes</taxon>
    </lineage>
</organism>
<protein>
    <submittedName>
        <fullName evidence="2">Uncharacterized protein</fullName>
    </submittedName>
</protein>
<reference evidence="2" key="1">
    <citation type="journal article" date="2015" name="Nature">
        <title>Complex archaea that bridge the gap between prokaryotes and eukaryotes.</title>
        <authorList>
            <person name="Spang A."/>
            <person name="Saw J.H."/>
            <person name="Jorgensen S.L."/>
            <person name="Zaremba-Niedzwiedzka K."/>
            <person name="Martijn J."/>
            <person name="Lind A.E."/>
            <person name="van Eijk R."/>
            <person name="Schleper C."/>
            <person name="Guy L."/>
            <person name="Ettema T.J."/>
        </authorList>
    </citation>
    <scope>NUCLEOTIDE SEQUENCE</scope>
</reference>
<evidence type="ECO:0000256" key="1">
    <source>
        <dbReference type="SAM" id="MobiDB-lite"/>
    </source>
</evidence>
<evidence type="ECO:0000313" key="2">
    <source>
        <dbReference type="EMBL" id="KKK86516.1"/>
    </source>
</evidence>
<dbReference type="AlphaFoldDB" id="A0A0F9BQ71"/>
<comment type="caution">
    <text evidence="2">The sequence shown here is derived from an EMBL/GenBank/DDBJ whole genome shotgun (WGS) entry which is preliminary data.</text>
</comment>
<dbReference type="EMBL" id="LAZR01050809">
    <property type="protein sequence ID" value="KKK86516.1"/>
    <property type="molecule type" value="Genomic_DNA"/>
</dbReference>
<gene>
    <name evidence="2" type="ORF">LCGC14_2762460</name>
</gene>